<feature type="domain" description="CBS" evidence="5">
    <location>
        <begin position="84"/>
        <end position="140"/>
    </location>
</feature>
<dbReference type="InterPro" id="IPR000644">
    <property type="entry name" value="CBS_dom"/>
</dbReference>
<feature type="binding site" evidence="4">
    <location>
        <position position="177"/>
    </location>
    <ligand>
        <name>Fe cation</name>
        <dbReference type="ChEBI" id="CHEBI:24875"/>
    </ligand>
</feature>
<gene>
    <name evidence="7" type="ORF">RJ53_02985</name>
</gene>
<dbReference type="EMBL" id="JWHL01000003">
    <property type="protein sequence ID" value="MBR1368523.1"/>
    <property type="molecule type" value="Genomic_DNA"/>
</dbReference>
<evidence type="ECO:0000256" key="1">
    <source>
        <dbReference type="ARBA" id="ARBA00023122"/>
    </source>
</evidence>
<dbReference type="GO" id="GO:0009086">
    <property type="term" value="P:methionine biosynthetic process"/>
    <property type="evidence" value="ECO:0007669"/>
    <property type="project" value="UniProtKB-KW"/>
</dbReference>
<feature type="binding site" evidence="4">
    <location>
        <position position="158"/>
    </location>
    <ligand>
        <name>Fe cation</name>
        <dbReference type="ChEBI" id="CHEBI:24875"/>
    </ligand>
</feature>
<keyword evidence="4" id="KW-0479">Metal-binding</keyword>
<dbReference type="RefSeq" id="WP_211530152.1">
    <property type="nucleotide sequence ID" value="NZ_JWHL01000003.1"/>
</dbReference>
<feature type="binding site" evidence="4">
    <location>
        <position position="180"/>
    </location>
    <ligand>
        <name>Fe cation</name>
        <dbReference type="ChEBI" id="CHEBI:24875"/>
    </ligand>
</feature>
<dbReference type="AlphaFoldDB" id="A0A8J7W962"/>
<keyword evidence="4" id="KW-0408">Iron</keyword>
<dbReference type="Proteomes" id="UP000730161">
    <property type="component" value="Unassembled WGS sequence"/>
</dbReference>
<reference evidence="7" key="1">
    <citation type="submission" date="2014-12" db="EMBL/GenBank/DDBJ databases">
        <authorList>
            <person name="Huang H.-H."/>
            <person name="Chen S.-C."/>
            <person name="Lai M.-C."/>
        </authorList>
    </citation>
    <scope>NUCLEOTIDE SEQUENCE</scope>
    <source>
        <strain evidence="7">K1F9705b</strain>
    </source>
</reference>
<dbReference type="InterPro" id="IPR051257">
    <property type="entry name" value="Diverse_CBS-Domain"/>
</dbReference>
<dbReference type="Pfam" id="PF00571">
    <property type="entry name" value="CBS"/>
    <property type="match status" value="2"/>
</dbReference>
<sequence length="187" mass="20774">MKQSDNMDFETRIPVREVMKLHPTTIDAHATTAEAALAMCRDEVGSCIVLQNNLPIGIVTEEDFNCKIMALDKKPGEVFVKEVMSTPLITIGADATIAEAARMMSQSRVRRLPVVNGDQKVIGIITVRDILSIATEMNEIMSDLIVINRVQDYNDGVCDRCGSLSDELRYIDNQNLCPICRDEESIV</sequence>
<evidence type="ECO:0000256" key="3">
    <source>
        <dbReference type="PROSITE-ProRule" id="PRU00703"/>
    </source>
</evidence>
<dbReference type="OrthoDB" id="43333at2157"/>
<feature type="binding site" evidence="4">
    <location>
        <position position="158"/>
    </location>
    <ligand>
        <name>Zn(2+)</name>
        <dbReference type="ChEBI" id="CHEBI:29105"/>
    </ligand>
</feature>
<dbReference type="InterPro" id="IPR046342">
    <property type="entry name" value="CBS_dom_sf"/>
</dbReference>
<feature type="binding site" evidence="4">
    <location>
        <position position="180"/>
    </location>
    <ligand>
        <name>Zn(2+)</name>
        <dbReference type="ChEBI" id="CHEBI:29105"/>
    </ligand>
</feature>
<keyword evidence="1 3" id="KW-0129">CBS domain</keyword>
<dbReference type="PANTHER" id="PTHR43080:SF2">
    <property type="entry name" value="CBS DOMAIN-CONTAINING PROTEIN"/>
    <property type="match status" value="1"/>
</dbReference>
<feature type="binding site" evidence="4">
    <location>
        <position position="177"/>
    </location>
    <ligand>
        <name>Zn(2+)</name>
        <dbReference type="ChEBI" id="CHEBI:29105"/>
    </ligand>
</feature>
<dbReference type="PANTHER" id="PTHR43080">
    <property type="entry name" value="CBS DOMAIN-CONTAINING PROTEIN CBSX3, MITOCHONDRIAL"/>
    <property type="match status" value="1"/>
</dbReference>
<accession>A0A8J7W962</accession>
<keyword evidence="4" id="KW-0862">Zinc</keyword>
<dbReference type="PROSITE" id="PS51371">
    <property type="entry name" value="CBS"/>
    <property type="match status" value="1"/>
</dbReference>
<dbReference type="Gene3D" id="3.10.580.10">
    <property type="entry name" value="CBS-domain"/>
    <property type="match status" value="1"/>
</dbReference>
<dbReference type="InterPro" id="IPR044065">
    <property type="entry name" value="ACP_MB"/>
</dbReference>
<evidence type="ECO:0000256" key="4">
    <source>
        <dbReference type="PROSITE-ProRule" id="PRU01249"/>
    </source>
</evidence>
<dbReference type="GO" id="GO:0046872">
    <property type="term" value="F:metal ion binding"/>
    <property type="evidence" value="ECO:0007669"/>
    <property type="project" value="UniProtKB-KW"/>
</dbReference>
<evidence type="ECO:0000256" key="2">
    <source>
        <dbReference type="ARBA" id="ARBA00023167"/>
    </source>
</evidence>
<evidence type="ECO:0000259" key="6">
    <source>
        <dbReference type="PROSITE" id="PS51901"/>
    </source>
</evidence>
<keyword evidence="2" id="KW-0028">Amino-acid biosynthesis</keyword>
<feature type="binding site" evidence="4">
    <location>
        <position position="161"/>
    </location>
    <ligand>
        <name>Zn(2+)</name>
        <dbReference type="ChEBI" id="CHEBI:29105"/>
    </ligand>
</feature>
<evidence type="ECO:0000313" key="7">
    <source>
        <dbReference type="EMBL" id="MBR1368523.1"/>
    </source>
</evidence>
<dbReference type="PROSITE" id="PS51901">
    <property type="entry name" value="ACP_MB"/>
    <property type="match status" value="1"/>
</dbReference>
<protein>
    <submittedName>
        <fullName evidence="7">Signal transduction protein</fullName>
    </submittedName>
</protein>
<dbReference type="SUPFAM" id="SSF54631">
    <property type="entry name" value="CBS-domain pair"/>
    <property type="match status" value="1"/>
</dbReference>
<dbReference type="SMART" id="SM00116">
    <property type="entry name" value="CBS"/>
    <property type="match status" value="2"/>
</dbReference>
<keyword evidence="8" id="KW-1185">Reference proteome</keyword>
<evidence type="ECO:0000259" key="5">
    <source>
        <dbReference type="PROSITE" id="PS51371"/>
    </source>
</evidence>
<proteinExistence type="predicted"/>
<name>A0A8J7W962_9EURY</name>
<feature type="binding site" evidence="4">
    <location>
        <position position="161"/>
    </location>
    <ligand>
        <name>Fe cation</name>
        <dbReference type="ChEBI" id="CHEBI:24875"/>
    </ligand>
</feature>
<comment type="caution">
    <text evidence="7">The sequence shown here is derived from an EMBL/GenBank/DDBJ whole genome shotgun (WGS) entry which is preliminary data.</text>
</comment>
<organism evidence="7 8">
    <name type="scientific">Methanocalculus chunghsingensis</name>
    <dbReference type="NCBI Taxonomy" id="156457"/>
    <lineage>
        <taxon>Archaea</taxon>
        <taxon>Methanobacteriati</taxon>
        <taxon>Methanobacteriota</taxon>
        <taxon>Stenosarchaea group</taxon>
        <taxon>Methanomicrobia</taxon>
        <taxon>Methanomicrobiales</taxon>
        <taxon>Methanocalculaceae</taxon>
        <taxon>Methanocalculus</taxon>
    </lineage>
</organism>
<keyword evidence="2" id="KW-0486">Methionine biosynthesis</keyword>
<feature type="domain" description="ACP-type MB" evidence="6">
    <location>
        <begin position="153"/>
        <end position="187"/>
    </location>
</feature>
<evidence type="ECO:0000313" key="8">
    <source>
        <dbReference type="Proteomes" id="UP000730161"/>
    </source>
</evidence>